<keyword evidence="2" id="KW-1185">Reference proteome</keyword>
<reference evidence="1 2" key="1">
    <citation type="journal article" date="2019" name="Emerg. Microbes Infect.">
        <title>Comprehensive subspecies identification of 175 nontuberculous mycobacteria species based on 7547 genomic profiles.</title>
        <authorList>
            <person name="Matsumoto Y."/>
            <person name="Kinjo T."/>
            <person name="Motooka D."/>
            <person name="Nabeya D."/>
            <person name="Jung N."/>
            <person name="Uechi K."/>
            <person name="Horii T."/>
            <person name="Iida T."/>
            <person name="Fujita J."/>
            <person name="Nakamura S."/>
        </authorList>
    </citation>
    <scope>NUCLEOTIDE SEQUENCE [LARGE SCALE GENOMIC DNA]</scope>
    <source>
        <strain evidence="1 2">JCM 30396</strain>
    </source>
</reference>
<organism evidence="1 2">
    <name type="scientific">Mycolicibacterium helvum</name>
    <dbReference type="NCBI Taxonomy" id="1534349"/>
    <lineage>
        <taxon>Bacteria</taxon>
        <taxon>Bacillati</taxon>
        <taxon>Actinomycetota</taxon>
        <taxon>Actinomycetes</taxon>
        <taxon>Mycobacteriales</taxon>
        <taxon>Mycobacteriaceae</taxon>
        <taxon>Mycolicibacterium</taxon>
    </lineage>
</organism>
<evidence type="ECO:0000313" key="1">
    <source>
        <dbReference type="EMBL" id="BBY66374.1"/>
    </source>
</evidence>
<dbReference type="Proteomes" id="UP000467148">
    <property type="component" value="Chromosome"/>
</dbReference>
<dbReference type="EMBL" id="AP022596">
    <property type="protein sequence ID" value="BBY66374.1"/>
    <property type="molecule type" value="Genomic_DNA"/>
</dbReference>
<proteinExistence type="predicted"/>
<dbReference type="RefSeq" id="WP_163750309.1">
    <property type="nucleotide sequence ID" value="NZ_AP022596.1"/>
</dbReference>
<sequence>MDPVSIVVAALAAGASAGLTDTVAEAIKDAYGRVKELLSEARYSQVDTKAIEAKPDSEVQRAALKEILTDAGAEGDAALLAASSYLLEAIRIHAPSAATAVGVDLDRISTELLNVHDVDAGAGAIGVRASDIEARVVNISGIRAGEQQRPNP</sequence>
<gene>
    <name evidence="1" type="ORF">MHEL_46170</name>
</gene>
<name>A0A7I7TAV9_9MYCO</name>
<dbReference type="AlphaFoldDB" id="A0A7I7TAV9"/>
<dbReference type="KEGG" id="mhev:MHEL_46170"/>
<accession>A0A7I7TAV9</accession>
<evidence type="ECO:0000313" key="2">
    <source>
        <dbReference type="Proteomes" id="UP000467148"/>
    </source>
</evidence>
<protein>
    <recommendedName>
        <fullName evidence="3">RHIM domain-containing protein</fullName>
    </recommendedName>
</protein>
<evidence type="ECO:0008006" key="3">
    <source>
        <dbReference type="Google" id="ProtNLM"/>
    </source>
</evidence>